<feature type="binding site" evidence="7">
    <location>
        <begin position="301"/>
        <end position="303"/>
    </location>
    <ligand>
        <name>substrate</name>
    </ligand>
</feature>
<organism evidence="10 11">
    <name type="scientific">Subdoligranulum variabile DSM 15176</name>
    <dbReference type="NCBI Taxonomy" id="411471"/>
    <lineage>
        <taxon>Bacteria</taxon>
        <taxon>Bacillati</taxon>
        <taxon>Bacillota</taxon>
        <taxon>Clostridia</taxon>
        <taxon>Eubacteriales</taxon>
        <taxon>Oscillospiraceae</taxon>
        <taxon>Subdoligranulum</taxon>
    </lineage>
</organism>
<evidence type="ECO:0000256" key="3">
    <source>
        <dbReference type="ARBA" id="ARBA00022801"/>
    </source>
</evidence>
<evidence type="ECO:0000256" key="1">
    <source>
        <dbReference type="ARBA" id="ARBA00010716"/>
    </source>
</evidence>
<dbReference type="SUPFAM" id="SSF51338">
    <property type="entry name" value="Composite domain of metallo-dependent hydrolases"/>
    <property type="match status" value="1"/>
</dbReference>
<dbReference type="eggNOG" id="COG1820">
    <property type="taxonomic scope" value="Bacteria"/>
</dbReference>
<dbReference type="GO" id="GO:0006046">
    <property type="term" value="P:N-acetylglucosamine catabolic process"/>
    <property type="evidence" value="ECO:0007669"/>
    <property type="project" value="TreeGrafter"/>
</dbReference>
<dbReference type="Proteomes" id="UP000003438">
    <property type="component" value="Unassembled WGS sequence"/>
</dbReference>
<dbReference type="RefSeq" id="WP_007047259.1">
    <property type="nucleotide sequence ID" value="NZ_GG704769.1"/>
</dbReference>
<feature type="binding site" evidence="7">
    <location>
        <position position="243"/>
    </location>
    <ligand>
        <name>substrate</name>
    </ligand>
</feature>
<feature type="active site" description="Proton donor/acceptor" evidence="6">
    <location>
        <position position="266"/>
    </location>
</feature>
<dbReference type="Pfam" id="PF01979">
    <property type="entry name" value="Amidohydro_1"/>
    <property type="match status" value="1"/>
</dbReference>
<dbReference type="GO" id="GO:0008448">
    <property type="term" value="F:N-acetylglucosamine-6-phosphate deacetylase activity"/>
    <property type="evidence" value="ECO:0007669"/>
    <property type="project" value="UniProtKB-EC"/>
</dbReference>
<protein>
    <submittedName>
        <fullName evidence="10">N-acetylglucosamine-6-phosphate deacetylase</fullName>
        <ecNumber evidence="10">3.5.1.25</ecNumber>
    </submittedName>
</protein>
<dbReference type="GO" id="GO:0046872">
    <property type="term" value="F:metal ion binding"/>
    <property type="evidence" value="ECO:0007669"/>
    <property type="project" value="UniProtKB-KW"/>
</dbReference>
<feature type="binding site" evidence="7">
    <location>
        <begin position="212"/>
        <end position="213"/>
    </location>
    <ligand>
        <name>substrate</name>
    </ligand>
</feature>
<feature type="binding site" evidence="8">
    <location>
        <position position="209"/>
    </location>
    <ligand>
        <name>Zn(2+)</name>
        <dbReference type="ChEBI" id="CHEBI:29105"/>
    </ligand>
</feature>
<dbReference type="InterPro" id="IPR011059">
    <property type="entry name" value="Metal-dep_hydrolase_composite"/>
</dbReference>
<keyword evidence="2 8" id="KW-0479">Metal-binding</keyword>
<feature type="binding site" evidence="8">
    <location>
        <position position="188"/>
    </location>
    <ligand>
        <name>Zn(2+)</name>
        <dbReference type="ChEBI" id="CHEBI:29105"/>
    </ligand>
</feature>
<evidence type="ECO:0000313" key="11">
    <source>
        <dbReference type="Proteomes" id="UP000003438"/>
    </source>
</evidence>
<dbReference type="Gene3D" id="2.30.40.10">
    <property type="entry name" value="Urease, subunit C, domain 1"/>
    <property type="match status" value="1"/>
</dbReference>
<dbReference type="Gene3D" id="3.20.20.140">
    <property type="entry name" value="Metal-dependent hydrolases"/>
    <property type="match status" value="1"/>
</dbReference>
<proteinExistence type="inferred from homology"/>
<gene>
    <name evidence="10" type="primary">nagA</name>
    <name evidence="10" type="ORF">SUBVAR_05885</name>
</gene>
<feature type="domain" description="Amidohydrolase-related" evidence="9">
    <location>
        <begin position="46"/>
        <end position="373"/>
    </location>
</feature>
<evidence type="ECO:0000256" key="2">
    <source>
        <dbReference type="ARBA" id="ARBA00022723"/>
    </source>
</evidence>
<feature type="binding site" evidence="7">
    <location>
        <position position="220"/>
    </location>
    <ligand>
        <name>substrate</name>
    </ligand>
</feature>
<evidence type="ECO:0000256" key="4">
    <source>
        <dbReference type="ARBA" id="ARBA00023277"/>
    </source>
</evidence>
<feature type="binding site" evidence="8">
    <location>
        <position position="123"/>
    </location>
    <ligand>
        <name>Zn(2+)</name>
        <dbReference type="ChEBI" id="CHEBI:29105"/>
    </ligand>
</feature>
<dbReference type="InterPro" id="IPR032466">
    <property type="entry name" value="Metal_Hydrolase"/>
</dbReference>
<name>D1PNG4_9FIRM</name>
<comment type="similarity">
    <text evidence="1 5">Belongs to the metallo-dependent hydrolases superfamily. NagA family.</text>
</comment>
<dbReference type="EC" id="3.5.1.25" evidence="10"/>
<dbReference type="PIRSF" id="PIRSF038994">
    <property type="entry name" value="NagA"/>
    <property type="match status" value="1"/>
</dbReference>
<dbReference type="OrthoDB" id="9776488at2"/>
<evidence type="ECO:0000256" key="5">
    <source>
        <dbReference type="PIRNR" id="PIRNR038994"/>
    </source>
</evidence>
<keyword evidence="4 5" id="KW-0119">Carbohydrate metabolism</keyword>
<evidence type="ECO:0000313" key="10">
    <source>
        <dbReference type="EMBL" id="EFB76099.1"/>
    </source>
</evidence>
<dbReference type="AlphaFoldDB" id="D1PNG4"/>
<dbReference type="STRING" id="411471.SUBVAR_05885"/>
<dbReference type="SUPFAM" id="SSF51556">
    <property type="entry name" value="Metallo-dependent hydrolases"/>
    <property type="match status" value="1"/>
</dbReference>
<evidence type="ECO:0000256" key="6">
    <source>
        <dbReference type="PIRSR" id="PIRSR038994-1"/>
    </source>
</evidence>
<keyword evidence="3 5" id="KW-0378">Hydrolase</keyword>
<comment type="caution">
    <text evidence="10">The sequence shown here is derived from an EMBL/GenBank/DDBJ whole genome shotgun (WGS) entry which is preliminary data.</text>
</comment>
<reference evidence="10" key="1">
    <citation type="submission" date="2009-12" db="EMBL/GenBank/DDBJ databases">
        <authorList>
            <person name="Weinstock G."/>
            <person name="Sodergren E."/>
            <person name="Clifton S."/>
            <person name="Fulton L."/>
            <person name="Fulton B."/>
            <person name="Courtney L."/>
            <person name="Fronick C."/>
            <person name="Harrison M."/>
            <person name="Strong C."/>
            <person name="Farmer C."/>
            <person name="Delahaunty K."/>
            <person name="Markovic C."/>
            <person name="Hall O."/>
            <person name="Minx P."/>
            <person name="Tomlinson C."/>
            <person name="Mitreva M."/>
            <person name="Nelson J."/>
            <person name="Hou S."/>
            <person name="Wollam A."/>
            <person name="Pepin K.H."/>
            <person name="Johnson M."/>
            <person name="Bhonagiri V."/>
            <person name="Nash W.E."/>
            <person name="Warren W."/>
            <person name="Chinwalla A."/>
            <person name="Mardis E.R."/>
            <person name="Wilson R.K."/>
        </authorList>
    </citation>
    <scope>NUCLEOTIDE SEQUENCE [LARGE SCALE GENOMIC DNA]</scope>
    <source>
        <strain evidence="10">DSM 15176</strain>
    </source>
</reference>
<dbReference type="PANTHER" id="PTHR11113:SF14">
    <property type="entry name" value="N-ACETYLGLUCOSAMINE-6-PHOSPHATE DEACETYLASE"/>
    <property type="match status" value="1"/>
</dbReference>
<evidence type="ECO:0000256" key="8">
    <source>
        <dbReference type="PIRSR" id="PIRSR038994-3"/>
    </source>
</evidence>
<comment type="cofactor">
    <cofactor evidence="8">
        <name>a divalent metal cation</name>
        <dbReference type="ChEBI" id="CHEBI:60240"/>
    </cofactor>
    <text evidence="8">Binds 1 divalent metal cation per subunit.</text>
</comment>
<dbReference type="PANTHER" id="PTHR11113">
    <property type="entry name" value="N-ACETYLGLUCOSAMINE-6-PHOSPHATE DEACETYLASE"/>
    <property type="match status" value="1"/>
</dbReference>
<dbReference type="InterPro" id="IPR006680">
    <property type="entry name" value="Amidohydro-rel"/>
</dbReference>
<dbReference type="NCBIfam" id="TIGR00221">
    <property type="entry name" value="nagA"/>
    <property type="match status" value="1"/>
</dbReference>
<feature type="binding site" evidence="7">
    <location>
        <position position="134"/>
    </location>
    <ligand>
        <name>substrate</name>
    </ligand>
</feature>
<accession>D1PNG4</accession>
<dbReference type="CDD" id="cd00854">
    <property type="entry name" value="NagA"/>
    <property type="match status" value="1"/>
</dbReference>
<dbReference type="InterPro" id="IPR003764">
    <property type="entry name" value="GlcNAc_6-P_deAcase"/>
</dbReference>
<dbReference type="HOGENOM" id="CLU_032482_2_1_9"/>
<evidence type="ECO:0000259" key="9">
    <source>
        <dbReference type="Pfam" id="PF01979"/>
    </source>
</evidence>
<dbReference type="EMBL" id="ACBY02000023">
    <property type="protein sequence ID" value="EFB76099.1"/>
    <property type="molecule type" value="Genomic_DNA"/>
</dbReference>
<sequence>MIIRNAKVFSDGCRFVEKDLVIRDGRIVFGAAPQEGEEVIDAKGAYALPGLVDIHFHGAVGHDFCDADEAGLQAIADFEASKGVLAICPATMTFSEEILNGIMDVAAAHKNERGADLVGINMEGPYISPDKVGAQNPKYVMAADAGMFRRLQARSGGLIRLVDVAPEVPGNLDFIKECHNEVRISIAHTCVDYETAKTAFAAGASHMTHLYNAMPGITHRAPGPIIAALEDGAEVELITDGVHIHPAVVRFTFNTFGDDHVILIADSMMACGLPDGQYSLGGQAVTVRGPRATLTEQPGTIAGSATCLYDCMKHAVLEMGVPLASAVRAASLNPARSIGVDADYGSLDAGRWGNVILADEKLNILQVIRKGEVISD</sequence>
<keyword evidence="11" id="KW-1185">Reference proteome</keyword>
<evidence type="ECO:0000256" key="7">
    <source>
        <dbReference type="PIRSR" id="PIRSR038994-2"/>
    </source>
</evidence>